<comment type="cofactor">
    <cofactor evidence="2 13">
        <name>FAD</name>
        <dbReference type="ChEBI" id="CHEBI:57692"/>
    </cofactor>
</comment>
<evidence type="ECO:0000256" key="10">
    <source>
        <dbReference type="ARBA" id="ARBA00052174"/>
    </source>
</evidence>
<keyword evidence="4 13" id="KW-0963">Cytoplasm</keyword>
<dbReference type="InterPro" id="IPR008254">
    <property type="entry name" value="Flavodoxin/NO_synth"/>
</dbReference>
<evidence type="ECO:0000259" key="15">
    <source>
        <dbReference type="PROSITE" id="PS51384"/>
    </source>
</evidence>
<feature type="binding site" evidence="13">
    <location>
        <begin position="526"/>
        <end position="527"/>
    </location>
    <ligand>
        <name>NADP(+)</name>
        <dbReference type="ChEBI" id="CHEBI:58349"/>
    </ligand>
</feature>
<comment type="similarity">
    <text evidence="13">In the N-terminal section; belongs to the flavodoxin family.</text>
</comment>
<sequence>MLEMESRKLKILYGSQTGTSQEVAERFWRDSKRYYFQGPVLALDDYPVTQLIFETLIIFVCSTTGDGKEPDNMKKFWKFLLRKNLPLDSLKGLRFAVLGLGDSSYTKFNYAAKKLYRRLLQLGGVALLDVGLADDQHDLGPDAVIDKWSEQLWKTLGEIFPLPNGTEPLSENNLFSARWTIKILNTESENNDIEVSDIIWIQNCEKHTVSLEENTCLLTVKKNIRTTAESHFQDVRLLQFSNSKLIYEPGDVLYVRPQNSESSVTMFFDIVSENPKAKLNPYSLISVCETSSDAPVPEVLQRSLTLKACVKQYWDLNMVPHRYFFKLLSHFTTNELEKEKLEEFVSVEGQQELFNYCNRPRRTILEVLADFPNAAANIPLNYLFELLRPIKPRAFSIASSPKKHEGELHLLVAVVKYKTKLFLPRLGLCSNWLASLNEHCSAPVWVKKGTFRFPSALDTPVIMVGPGTGVAPFRSFIQEKVALNQARADLLYLFFGCRNHDGDFHCRDEWLTLQENEKLTMFCAFSRDQENKVYVQHIMKEQAALLWSLFSSQQASFYLAGRSDNMPAAVKDVLINDVACSCGQLSSEEASQWLARLEACGRYQVETWS</sequence>
<comment type="caution">
    <text evidence="16">The sequence shown here is derived from an EMBL/GenBank/DDBJ whole genome shotgun (WGS) entry which is preliminary data.</text>
</comment>
<dbReference type="Proteomes" id="UP001378592">
    <property type="component" value="Unassembled WGS sequence"/>
</dbReference>
<dbReference type="GO" id="GO:0005829">
    <property type="term" value="C:cytosol"/>
    <property type="evidence" value="ECO:0007669"/>
    <property type="project" value="UniProtKB-ARBA"/>
</dbReference>
<dbReference type="FunFam" id="1.20.990.10:FF:000008">
    <property type="entry name" value="NADPH-dependent diflavin oxidoreductase 1"/>
    <property type="match status" value="1"/>
</dbReference>
<dbReference type="Pfam" id="PF00175">
    <property type="entry name" value="NAD_binding_1"/>
    <property type="match status" value="1"/>
</dbReference>
<comment type="subunit">
    <text evidence="12">Interacts with CIAPIN1; as part of the cytosolic iron-sulfur (Fe-S) protein assembly (CIA) machinery. Interacts with DCPS.</text>
</comment>
<evidence type="ECO:0000256" key="8">
    <source>
        <dbReference type="ARBA" id="ARBA00022857"/>
    </source>
</evidence>
<comment type="similarity">
    <text evidence="13">Belongs to the NADPH-dependent diflavin oxidoreductase NDOR1 family.</text>
</comment>
<evidence type="ECO:0000313" key="17">
    <source>
        <dbReference type="Proteomes" id="UP001378592"/>
    </source>
</evidence>
<evidence type="ECO:0000259" key="14">
    <source>
        <dbReference type="PROSITE" id="PS50902"/>
    </source>
</evidence>
<evidence type="ECO:0000313" key="16">
    <source>
        <dbReference type="EMBL" id="KAK7865469.1"/>
    </source>
</evidence>
<evidence type="ECO:0000256" key="5">
    <source>
        <dbReference type="ARBA" id="ARBA00022630"/>
    </source>
</evidence>
<keyword evidence="8 13" id="KW-0521">NADP</keyword>
<feature type="binding site" evidence="13">
    <location>
        <position position="135"/>
    </location>
    <ligand>
        <name>FMN</name>
        <dbReference type="ChEBI" id="CHEBI:58210"/>
    </ligand>
</feature>
<dbReference type="InterPro" id="IPR017927">
    <property type="entry name" value="FAD-bd_FR_type"/>
</dbReference>
<feature type="binding site" evidence="13">
    <location>
        <position position="361"/>
    </location>
    <ligand>
        <name>FAD</name>
        <dbReference type="ChEBI" id="CHEBI:57692"/>
    </ligand>
</feature>
<gene>
    <name evidence="16" type="ORF">R5R35_002345</name>
</gene>
<dbReference type="PROSITE" id="PS51384">
    <property type="entry name" value="FAD_FR"/>
    <property type="match status" value="1"/>
</dbReference>
<organism evidence="16 17">
    <name type="scientific">Gryllus longicercus</name>
    <dbReference type="NCBI Taxonomy" id="2509291"/>
    <lineage>
        <taxon>Eukaryota</taxon>
        <taxon>Metazoa</taxon>
        <taxon>Ecdysozoa</taxon>
        <taxon>Arthropoda</taxon>
        <taxon>Hexapoda</taxon>
        <taxon>Insecta</taxon>
        <taxon>Pterygota</taxon>
        <taxon>Neoptera</taxon>
        <taxon>Polyneoptera</taxon>
        <taxon>Orthoptera</taxon>
        <taxon>Ensifera</taxon>
        <taxon>Gryllidea</taxon>
        <taxon>Grylloidea</taxon>
        <taxon>Gryllidae</taxon>
        <taxon>Gryllinae</taxon>
        <taxon>Gryllus</taxon>
    </lineage>
</organism>
<evidence type="ECO:0000256" key="1">
    <source>
        <dbReference type="ARBA" id="ARBA00001917"/>
    </source>
</evidence>
<feature type="binding site" evidence="13">
    <location>
        <begin position="62"/>
        <end position="65"/>
    </location>
    <ligand>
        <name>FMN</name>
        <dbReference type="ChEBI" id="CHEBI:58210"/>
    </ligand>
</feature>
<dbReference type="GO" id="GO:0050661">
    <property type="term" value="F:NADP binding"/>
    <property type="evidence" value="ECO:0007669"/>
    <property type="project" value="UniProtKB-UniRule"/>
</dbReference>
<dbReference type="Gene3D" id="3.40.50.80">
    <property type="entry name" value="Nucleotide-binding domain of ferredoxin-NADP reductase (FNR) module"/>
    <property type="match status" value="1"/>
</dbReference>
<dbReference type="SUPFAM" id="SSF52343">
    <property type="entry name" value="Ferredoxin reductase-like, C-terminal NADP-linked domain"/>
    <property type="match status" value="1"/>
</dbReference>
<dbReference type="SUPFAM" id="SSF63380">
    <property type="entry name" value="Riboflavin synthase domain-like"/>
    <property type="match status" value="1"/>
</dbReference>
<dbReference type="EC" id="1.18.1.-" evidence="13"/>
<dbReference type="InterPro" id="IPR028879">
    <property type="entry name" value="NDOR1"/>
</dbReference>
<feature type="binding site" evidence="13">
    <location>
        <begin position="393"/>
        <end position="396"/>
    </location>
    <ligand>
        <name>FAD</name>
        <dbReference type="ChEBI" id="CHEBI:57692"/>
    </ligand>
</feature>
<accession>A0AAN9Z7B6</accession>
<dbReference type="InterPro" id="IPR039261">
    <property type="entry name" value="FNR_nucleotide-bd"/>
</dbReference>
<feature type="domain" description="Flavodoxin-like" evidence="14">
    <location>
        <begin position="9"/>
        <end position="153"/>
    </location>
</feature>
<comment type="caution">
    <text evidence="13">Lacks conserved residue(s) required for the propagation of feature annotation.</text>
</comment>
<reference evidence="16 17" key="1">
    <citation type="submission" date="2024-03" db="EMBL/GenBank/DDBJ databases">
        <title>The genome assembly and annotation of the cricket Gryllus longicercus Weissman &amp; Gray.</title>
        <authorList>
            <person name="Szrajer S."/>
            <person name="Gray D."/>
            <person name="Ylla G."/>
        </authorList>
    </citation>
    <scope>NUCLEOTIDE SEQUENCE [LARGE SCALE GENOMIC DNA]</scope>
    <source>
        <strain evidence="16">DAG 2021-001</strain>
        <tissue evidence="16">Whole body minus gut</tissue>
    </source>
</reference>
<feature type="binding site" evidence="13">
    <location>
        <begin position="15"/>
        <end position="20"/>
    </location>
    <ligand>
        <name>FMN</name>
        <dbReference type="ChEBI" id="CHEBI:58210"/>
    </ligand>
</feature>
<dbReference type="SUPFAM" id="SSF52218">
    <property type="entry name" value="Flavoproteins"/>
    <property type="match status" value="1"/>
</dbReference>
<comment type="function">
    <text evidence="13">NADPH-dependent reductase which is a central component of the cytosolic iron-sulfur (Fe-S) protein assembly (CIA) machinery. Transfers electrons from NADPH via its FAD and FMN prosthetic groups to the [2Fe-2S] cluster of the anamorsin/DRE2 homolog, another key component of the CIA machinery. In turn, this reduced cluster provides electrons for assembly of cytosolic iron-sulfur cluster proteins.</text>
</comment>
<dbReference type="EMBL" id="JAZDUA010000176">
    <property type="protein sequence ID" value="KAK7865469.1"/>
    <property type="molecule type" value="Genomic_DNA"/>
</dbReference>
<dbReference type="FunFam" id="3.40.50.80:FF:000032">
    <property type="entry name" value="NADPH-dependent diflavin oxidoreductase 1"/>
    <property type="match status" value="1"/>
</dbReference>
<dbReference type="PANTHER" id="PTHR19384">
    <property type="entry name" value="NITRIC OXIDE SYNTHASE-RELATED"/>
    <property type="match status" value="1"/>
</dbReference>
<feature type="binding site" evidence="13">
    <location>
        <begin position="100"/>
        <end position="109"/>
    </location>
    <ligand>
        <name>FMN</name>
        <dbReference type="ChEBI" id="CHEBI:58210"/>
    </ligand>
</feature>
<comment type="cofactor">
    <cofactor evidence="1 13">
        <name>FMN</name>
        <dbReference type="ChEBI" id="CHEBI:58210"/>
    </cofactor>
</comment>
<dbReference type="PRINTS" id="PR00371">
    <property type="entry name" value="FPNCR"/>
</dbReference>
<dbReference type="HAMAP" id="MF_03178">
    <property type="entry name" value="NDOR1"/>
    <property type="match status" value="1"/>
</dbReference>
<dbReference type="Gene3D" id="3.40.50.360">
    <property type="match status" value="1"/>
</dbReference>
<evidence type="ECO:0000256" key="7">
    <source>
        <dbReference type="ARBA" id="ARBA00022827"/>
    </source>
</evidence>
<evidence type="ECO:0000256" key="11">
    <source>
        <dbReference type="ARBA" id="ARBA00059862"/>
    </source>
</evidence>
<keyword evidence="6 13" id="KW-0288">FMN</keyword>
<dbReference type="PROSITE" id="PS50902">
    <property type="entry name" value="FLAVODOXIN_LIKE"/>
    <property type="match status" value="1"/>
</dbReference>
<protein>
    <recommendedName>
        <fullName evidence="13">NADPH-dependent diflavin oxidoreductase 1</fullName>
        <ecNumber evidence="13">1.18.1.-</ecNumber>
    </recommendedName>
    <alternativeName>
        <fullName evidence="13">NADPH-dependent FMN and FAD-containing oxidoreductase</fullName>
    </alternativeName>
</protein>
<comment type="catalytic activity">
    <reaction evidence="10">
        <text>2 oxidized [2Fe-2S]-[protein] + NADPH = 2 reduced [2Fe-2S]-[protein] + NADP(+) + H(+)</text>
        <dbReference type="Rhea" id="RHEA:67716"/>
        <dbReference type="Rhea" id="RHEA-COMP:17327"/>
        <dbReference type="Rhea" id="RHEA-COMP:17328"/>
        <dbReference type="ChEBI" id="CHEBI:15378"/>
        <dbReference type="ChEBI" id="CHEBI:33737"/>
        <dbReference type="ChEBI" id="CHEBI:33738"/>
        <dbReference type="ChEBI" id="CHEBI:57783"/>
        <dbReference type="ChEBI" id="CHEBI:58349"/>
    </reaction>
    <physiologicalReaction direction="left-to-right" evidence="10">
        <dbReference type="Rhea" id="RHEA:67717"/>
    </physiologicalReaction>
</comment>
<keyword evidence="17" id="KW-1185">Reference proteome</keyword>
<feature type="domain" description="FAD-binding FR-type" evidence="15">
    <location>
        <begin position="213"/>
        <end position="454"/>
    </location>
</feature>
<feature type="binding site" evidence="13">
    <location>
        <begin position="427"/>
        <end position="430"/>
    </location>
    <ligand>
        <name>FAD</name>
        <dbReference type="ChEBI" id="CHEBI:57692"/>
    </ligand>
</feature>
<evidence type="ECO:0000256" key="9">
    <source>
        <dbReference type="ARBA" id="ARBA00023002"/>
    </source>
</evidence>
<feature type="binding site" evidence="13">
    <location>
        <position position="468"/>
    </location>
    <ligand>
        <name>NADP(+)</name>
        <dbReference type="ChEBI" id="CHEBI:58349"/>
    </ligand>
</feature>
<dbReference type="GO" id="GO:0016226">
    <property type="term" value="P:iron-sulfur cluster assembly"/>
    <property type="evidence" value="ECO:0007669"/>
    <property type="project" value="UniProtKB-UniRule"/>
</dbReference>
<dbReference type="InterPro" id="IPR001433">
    <property type="entry name" value="OxRdtase_FAD/NAD-bd"/>
</dbReference>
<dbReference type="GO" id="GO:0050660">
    <property type="term" value="F:flavin adenine dinucleotide binding"/>
    <property type="evidence" value="ECO:0007669"/>
    <property type="project" value="UniProtKB-UniRule"/>
</dbReference>
<dbReference type="GO" id="GO:0016651">
    <property type="term" value="F:oxidoreductase activity, acting on NAD(P)H"/>
    <property type="evidence" value="ECO:0007669"/>
    <property type="project" value="UniProtKB-UniRule"/>
</dbReference>
<feature type="binding site" evidence="13">
    <location>
        <position position="608"/>
    </location>
    <ligand>
        <name>FAD</name>
        <dbReference type="ChEBI" id="CHEBI:57692"/>
    </ligand>
</feature>
<dbReference type="PANTHER" id="PTHR19384:SF10">
    <property type="entry name" value="NADPH-DEPENDENT DIFLAVIN OXIDOREDUCTASE 1"/>
    <property type="match status" value="1"/>
</dbReference>
<dbReference type="FunFam" id="3.40.50.360:FF:000015">
    <property type="entry name" value="NADPH-dependent diflavin oxidoreductase 1"/>
    <property type="match status" value="1"/>
</dbReference>
<dbReference type="InterPro" id="IPR001094">
    <property type="entry name" value="Flavdoxin-like"/>
</dbReference>
<evidence type="ECO:0000256" key="2">
    <source>
        <dbReference type="ARBA" id="ARBA00001974"/>
    </source>
</evidence>
<dbReference type="Pfam" id="PF00258">
    <property type="entry name" value="Flavodoxin_1"/>
    <property type="match status" value="1"/>
</dbReference>
<comment type="similarity">
    <text evidence="13">In the C-terminal section; belongs to the flavoprotein pyridine nucleotide cytochrome reductase family.</text>
</comment>
<comment type="subcellular location">
    <subcellularLocation>
        <location evidence="3 13">Cytoplasm</location>
    </subcellularLocation>
</comment>
<dbReference type="Gene3D" id="1.20.990.10">
    <property type="entry name" value="NADPH-cytochrome p450 Reductase, Chain A, domain 3"/>
    <property type="match status" value="1"/>
</dbReference>
<dbReference type="InterPro" id="IPR001709">
    <property type="entry name" value="Flavoprot_Pyr_Nucl_cyt_Rdtase"/>
</dbReference>
<keyword evidence="5 13" id="KW-0285">Flavoprotein</keyword>
<evidence type="ECO:0000256" key="4">
    <source>
        <dbReference type="ARBA" id="ARBA00022490"/>
    </source>
</evidence>
<evidence type="ECO:0000256" key="13">
    <source>
        <dbReference type="HAMAP-Rule" id="MF_03178"/>
    </source>
</evidence>
<evidence type="ECO:0000256" key="3">
    <source>
        <dbReference type="ARBA" id="ARBA00004496"/>
    </source>
</evidence>
<comment type="function">
    <text evidence="11">NADPH-dependent reductase which is a central component of the cytosolic iron-sulfur (Fe-S) protein assembly (CIA) machinery. Transfers electrons from NADPH via its FAD and FMN prosthetic groups to the [2Fe-2S] cluster of CIAPIN1, another key component of the CIA machinery. In turn, this reduced cluster provides electrons for assembly of cytosolic iron-sulfur cluster proteins. It can also reduce the [2Fe-2S] cluster of CISD1 and activate this protein implicated in Fe/S cluster repair. In vitro can fully activate methionine synthase/MTR in the presence of soluble cytochrome b5/CYB5A.</text>
</comment>
<dbReference type="InterPro" id="IPR003097">
    <property type="entry name" value="CysJ-like_FAD-binding"/>
</dbReference>
<dbReference type="PRINTS" id="PR00369">
    <property type="entry name" value="FLAVODOXIN"/>
</dbReference>
<dbReference type="Gene3D" id="2.40.30.10">
    <property type="entry name" value="Translation factors"/>
    <property type="match status" value="1"/>
</dbReference>
<evidence type="ECO:0000256" key="12">
    <source>
        <dbReference type="ARBA" id="ARBA00063044"/>
    </source>
</evidence>
<dbReference type="InterPro" id="IPR023173">
    <property type="entry name" value="NADPH_Cyt_P450_Rdtase_alpha"/>
</dbReference>
<dbReference type="AlphaFoldDB" id="A0AAN9Z7B6"/>
<keyword evidence="7 13" id="KW-0274">FAD</keyword>
<dbReference type="Pfam" id="PF00667">
    <property type="entry name" value="FAD_binding_1"/>
    <property type="match status" value="1"/>
</dbReference>
<keyword evidence="9 13" id="KW-0560">Oxidoreductase</keyword>
<dbReference type="InterPro" id="IPR029039">
    <property type="entry name" value="Flavoprotein-like_sf"/>
</dbReference>
<dbReference type="GO" id="GO:0005634">
    <property type="term" value="C:nucleus"/>
    <property type="evidence" value="ECO:0007669"/>
    <property type="project" value="UniProtKB-ARBA"/>
</dbReference>
<evidence type="ECO:0000256" key="6">
    <source>
        <dbReference type="ARBA" id="ARBA00022643"/>
    </source>
</evidence>
<dbReference type="GO" id="GO:0010181">
    <property type="term" value="F:FMN binding"/>
    <property type="evidence" value="ECO:0007669"/>
    <property type="project" value="UniProtKB-UniRule"/>
</dbReference>
<name>A0AAN9Z7B6_9ORTH</name>
<proteinExistence type="inferred from homology"/>
<dbReference type="GO" id="GO:0160246">
    <property type="term" value="F:NADPH-iron-sulfur [2Fe-2S] protein oxidoreductase activity"/>
    <property type="evidence" value="ECO:0007669"/>
    <property type="project" value="InterPro"/>
</dbReference>
<dbReference type="InterPro" id="IPR017938">
    <property type="entry name" value="Riboflavin_synthase-like_b-brl"/>
</dbReference>
<feature type="binding site" evidence="13">
    <location>
        <begin position="532"/>
        <end position="536"/>
    </location>
    <ligand>
        <name>NADP(+)</name>
        <dbReference type="ChEBI" id="CHEBI:58349"/>
    </ligand>
</feature>